<reference evidence="13" key="1">
    <citation type="journal article" date="2019" name="Int. J. Syst. Evol. Microbiol.">
        <title>The Global Catalogue of Microorganisms (GCM) 10K type strain sequencing project: providing services to taxonomists for standard genome sequencing and annotation.</title>
        <authorList>
            <consortium name="The Broad Institute Genomics Platform"/>
            <consortium name="The Broad Institute Genome Sequencing Center for Infectious Disease"/>
            <person name="Wu L."/>
            <person name="Ma J."/>
        </authorList>
    </citation>
    <scope>NUCLEOTIDE SEQUENCE [LARGE SCALE GENOMIC DNA]</scope>
    <source>
        <strain evidence="13">CGMCC 1.5362</strain>
    </source>
</reference>
<keyword evidence="7" id="KW-1015">Disulfide bond</keyword>
<dbReference type="SUPFAM" id="SSF50022">
    <property type="entry name" value="ISP domain"/>
    <property type="match status" value="1"/>
</dbReference>
<evidence type="ECO:0000256" key="7">
    <source>
        <dbReference type="ARBA" id="ARBA00023157"/>
    </source>
</evidence>
<dbReference type="InterPro" id="IPR014349">
    <property type="entry name" value="Rieske_Fe-S_prot"/>
</dbReference>
<gene>
    <name evidence="12" type="ORF">GCM10011509_24080</name>
</gene>
<feature type="region of interest" description="Disordered" evidence="10">
    <location>
        <begin position="1"/>
        <end position="22"/>
    </location>
</feature>
<evidence type="ECO:0000256" key="8">
    <source>
        <dbReference type="ARBA" id="ARBA00029586"/>
    </source>
</evidence>
<dbReference type="CDD" id="cd03467">
    <property type="entry name" value="Rieske"/>
    <property type="match status" value="1"/>
</dbReference>
<evidence type="ECO:0000256" key="10">
    <source>
        <dbReference type="SAM" id="MobiDB-lite"/>
    </source>
</evidence>
<comment type="caution">
    <text evidence="12">The sequence shown here is derived from an EMBL/GenBank/DDBJ whole genome shotgun (WGS) entry which is preliminary data.</text>
</comment>
<evidence type="ECO:0000256" key="5">
    <source>
        <dbReference type="ARBA" id="ARBA00023004"/>
    </source>
</evidence>
<proteinExistence type="predicted"/>
<dbReference type="Gene3D" id="2.102.10.10">
    <property type="entry name" value="Rieske [2Fe-2S] iron-sulphur domain"/>
    <property type="match status" value="1"/>
</dbReference>
<keyword evidence="3" id="KW-0001">2Fe-2S</keyword>
<keyword evidence="6" id="KW-0411">Iron-sulfur</keyword>
<keyword evidence="5" id="KW-0408">Iron</keyword>
<evidence type="ECO:0000313" key="12">
    <source>
        <dbReference type="EMBL" id="GGK74633.1"/>
    </source>
</evidence>
<evidence type="ECO:0000256" key="1">
    <source>
        <dbReference type="ARBA" id="ARBA00002494"/>
    </source>
</evidence>
<evidence type="ECO:0000259" key="11">
    <source>
        <dbReference type="PROSITE" id="PS51296"/>
    </source>
</evidence>
<evidence type="ECO:0000256" key="6">
    <source>
        <dbReference type="ARBA" id="ARBA00023014"/>
    </source>
</evidence>
<keyword evidence="4" id="KW-0479">Metal-binding</keyword>
<dbReference type="Pfam" id="PF00355">
    <property type="entry name" value="Rieske"/>
    <property type="match status" value="1"/>
</dbReference>
<evidence type="ECO:0000256" key="3">
    <source>
        <dbReference type="ARBA" id="ARBA00022714"/>
    </source>
</evidence>
<dbReference type="RefSeq" id="WP_022921839.1">
    <property type="nucleotide sequence ID" value="NZ_BMLB01000005.1"/>
</dbReference>
<dbReference type="Proteomes" id="UP000662111">
    <property type="component" value="Unassembled WGS sequence"/>
</dbReference>
<dbReference type="PANTHER" id="PTHR10134">
    <property type="entry name" value="CYTOCHROME B-C1 COMPLEX SUBUNIT RIESKE, MITOCHONDRIAL"/>
    <property type="match status" value="1"/>
</dbReference>
<feature type="domain" description="Rieske" evidence="11">
    <location>
        <begin position="70"/>
        <end position="162"/>
    </location>
</feature>
<keyword evidence="13" id="KW-1185">Reference proteome</keyword>
<protein>
    <recommendedName>
        <fullName evidence="2">Cytochrome bc1 complex Rieske iron-sulfur subunit</fullName>
    </recommendedName>
    <alternativeName>
        <fullName evidence="8">Cytochrome bc1 reductase complex subunit QcrA</fullName>
    </alternativeName>
</protein>
<comment type="cofactor">
    <cofactor evidence="9">
        <name>[2Fe-2S] cluster</name>
        <dbReference type="ChEBI" id="CHEBI:190135"/>
    </cofactor>
</comment>
<dbReference type="PROSITE" id="PS51296">
    <property type="entry name" value="RIESKE"/>
    <property type="match status" value="1"/>
</dbReference>
<evidence type="ECO:0000256" key="9">
    <source>
        <dbReference type="ARBA" id="ARBA00034078"/>
    </source>
</evidence>
<evidence type="ECO:0000256" key="4">
    <source>
        <dbReference type="ARBA" id="ARBA00022723"/>
    </source>
</evidence>
<comment type="function">
    <text evidence="1">Iron-sulfur subunit of the cytochrome bc1 complex, an essential component of the respiratory electron transport chain required for ATP synthesis. The bc1 complex catalyzes the oxidation of menaquinol and the reduction of cytochrome c in the respiratory chain. The bc1 complex operates through a Q-cycle mechanism that couples electron transfer to generation of the proton gradient that drives ATP synthesis.</text>
</comment>
<sequence length="164" mass="16045">MPDQPTDTGPARGGSPVTSGGTGGSCCASRRTVLCAAAGLSALAPASAALTACGSGDGQATGPTVADDGTVTVPVADTAVGEATYYGDAKVVVTHPSQDDYRAFDATCPHQGCATSSFDDGVLVCPCHGSEFDPATGDVVGGPAPTGLRALTVTRDGDDLQIRG</sequence>
<dbReference type="InterPro" id="IPR005805">
    <property type="entry name" value="Rieske_Fe-S_prot_C"/>
</dbReference>
<name>A0ABQ2FCN8_9MICO</name>
<evidence type="ECO:0000313" key="13">
    <source>
        <dbReference type="Proteomes" id="UP000662111"/>
    </source>
</evidence>
<dbReference type="InterPro" id="IPR017941">
    <property type="entry name" value="Rieske_2Fe-2S"/>
</dbReference>
<organism evidence="12 13">
    <name type="scientific">Ornithinimicrobium pekingense</name>
    <dbReference type="NCBI Taxonomy" id="384677"/>
    <lineage>
        <taxon>Bacteria</taxon>
        <taxon>Bacillati</taxon>
        <taxon>Actinomycetota</taxon>
        <taxon>Actinomycetes</taxon>
        <taxon>Micrococcales</taxon>
        <taxon>Ornithinimicrobiaceae</taxon>
        <taxon>Ornithinimicrobium</taxon>
    </lineage>
</organism>
<dbReference type="EMBL" id="BMLB01000005">
    <property type="protein sequence ID" value="GGK74633.1"/>
    <property type="molecule type" value="Genomic_DNA"/>
</dbReference>
<dbReference type="PRINTS" id="PR00162">
    <property type="entry name" value="RIESKE"/>
</dbReference>
<evidence type="ECO:0000256" key="2">
    <source>
        <dbReference type="ARBA" id="ARBA00015816"/>
    </source>
</evidence>
<accession>A0ABQ2FCN8</accession>
<dbReference type="InterPro" id="IPR036922">
    <property type="entry name" value="Rieske_2Fe-2S_sf"/>
</dbReference>